<keyword evidence="1" id="KW-0732">Signal</keyword>
<dbReference type="GeneID" id="78081394"/>
<feature type="chain" id="PRO_5003379898" description="Lipoprotein" evidence="1">
    <location>
        <begin position="23"/>
        <end position="192"/>
    </location>
</feature>
<evidence type="ECO:0000256" key="1">
    <source>
        <dbReference type="SAM" id="SignalP"/>
    </source>
</evidence>
<dbReference type="EMBL" id="ADLW01000002">
    <property type="protein sequence ID" value="EGK04961.1"/>
    <property type="molecule type" value="Genomic_DNA"/>
</dbReference>
<gene>
    <name evidence="2" type="ORF">HMPREF9456_00714</name>
</gene>
<evidence type="ECO:0000313" key="2">
    <source>
        <dbReference type="EMBL" id="EGK04961.1"/>
    </source>
</evidence>
<comment type="caution">
    <text evidence="2">The sequence shown here is derived from an EMBL/GenBank/DDBJ whole genome shotgun (WGS) entry which is preliminary data.</text>
</comment>
<organism evidence="2 3">
    <name type="scientific">Dysgonomonas mossii DSM 22836</name>
    <dbReference type="NCBI Taxonomy" id="742767"/>
    <lineage>
        <taxon>Bacteria</taxon>
        <taxon>Pseudomonadati</taxon>
        <taxon>Bacteroidota</taxon>
        <taxon>Bacteroidia</taxon>
        <taxon>Bacteroidales</taxon>
        <taxon>Dysgonomonadaceae</taxon>
        <taxon>Dysgonomonas</taxon>
    </lineage>
</organism>
<evidence type="ECO:0008006" key="4">
    <source>
        <dbReference type="Google" id="ProtNLM"/>
    </source>
</evidence>
<dbReference type="HOGENOM" id="CLU_1413187_0_0_10"/>
<reference evidence="2 3" key="1">
    <citation type="submission" date="2011-04" db="EMBL/GenBank/DDBJ databases">
        <title>The Genome Sequence of Dysgonomonas mossii DSM 22836.</title>
        <authorList>
            <consortium name="The Broad Institute Genome Sequencing Platform"/>
            <person name="Earl A."/>
            <person name="Ward D."/>
            <person name="Feldgarden M."/>
            <person name="Gevers D."/>
            <person name="Pudlo N."/>
            <person name="Martens E."/>
            <person name="Allen-Vercoe E."/>
            <person name="Young S.K."/>
            <person name="Zeng Q."/>
            <person name="Gargeya S."/>
            <person name="Fitzgerald M."/>
            <person name="Haas B."/>
            <person name="Abouelleil A."/>
            <person name="Alvarado L."/>
            <person name="Arachchi H.M."/>
            <person name="Berlin A."/>
            <person name="Brown A."/>
            <person name="Chapman S.B."/>
            <person name="Chen Z."/>
            <person name="Dunbar C."/>
            <person name="Freedman E."/>
            <person name="Gearin G."/>
            <person name="Gellesch M."/>
            <person name="Goldberg J."/>
            <person name="Griggs A."/>
            <person name="Gujja S."/>
            <person name="Heiman D."/>
            <person name="Howarth C."/>
            <person name="Larson L."/>
            <person name="Lui A."/>
            <person name="MacDonald P.J.P."/>
            <person name="Mehta T."/>
            <person name="Montmayeur A."/>
            <person name="Murphy C."/>
            <person name="Neiman D."/>
            <person name="Pearson M."/>
            <person name="Priest M."/>
            <person name="Roberts A."/>
            <person name="Saif S."/>
            <person name="Shea T."/>
            <person name="Shenoy N."/>
            <person name="Sisk P."/>
            <person name="Stolte C."/>
            <person name="Sykes S."/>
            <person name="Yandava C."/>
            <person name="Wortman J."/>
            <person name="Nusbaum C."/>
            <person name="Birren B."/>
        </authorList>
    </citation>
    <scope>NUCLEOTIDE SEQUENCE [LARGE SCALE GENOMIC DNA]</scope>
    <source>
        <strain evidence="2 3">DSM 22836</strain>
    </source>
</reference>
<keyword evidence="3" id="KW-1185">Reference proteome</keyword>
<dbReference type="Proteomes" id="UP000006420">
    <property type="component" value="Unassembled WGS sequence"/>
</dbReference>
<feature type="signal peptide" evidence="1">
    <location>
        <begin position="1"/>
        <end position="22"/>
    </location>
</feature>
<protein>
    <recommendedName>
        <fullName evidence="4">Lipoprotein</fullName>
    </recommendedName>
</protein>
<sequence length="192" mass="22808">MKVPLIYFLCIMMVLLSCCSNKKELNLFQNEGRLIKYTQNIYNEAYKLEVKIYYYNLDLKGFNLEDTTIVYPMHKQIINLYKGDSLISEIKFPIESEYIKVDTLIMLRYYIVDVGFDEINNQEVIVFYGGSNRDYITEFLGATNLRGEWISYHLGTMYENIYEYNKAFFFKGVDSYTLHKLNRVLPLSFHCN</sequence>
<accession>F8WXK5</accession>
<proteinExistence type="predicted"/>
<dbReference type="AlphaFoldDB" id="F8WXK5"/>
<evidence type="ECO:0000313" key="3">
    <source>
        <dbReference type="Proteomes" id="UP000006420"/>
    </source>
</evidence>
<dbReference type="RefSeq" id="WP_006842085.1">
    <property type="nucleotide sequence ID" value="NZ_AQWJ01000001.1"/>
</dbReference>
<dbReference type="PROSITE" id="PS51257">
    <property type="entry name" value="PROKAR_LIPOPROTEIN"/>
    <property type="match status" value="1"/>
</dbReference>
<name>F8WXK5_9BACT</name>